<organism evidence="1 2">
    <name type="scientific">Thalictrum thalictroides</name>
    <name type="common">Rue-anemone</name>
    <name type="synonym">Anemone thalictroides</name>
    <dbReference type="NCBI Taxonomy" id="46969"/>
    <lineage>
        <taxon>Eukaryota</taxon>
        <taxon>Viridiplantae</taxon>
        <taxon>Streptophyta</taxon>
        <taxon>Embryophyta</taxon>
        <taxon>Tracheophyta</taxon>
        <taxon>Spermatophyta</taxon>
        <taxon>Magnoliopsida</taxon>
        <taxon>Ranunculales</taxon>
        <taxon>Ranunculaceae</taxon>
        <taxon>Thalictroideae</taxon>
        <taxon>Thalictrum</taxon>
    </lineage>
</organism>
<evidence type="ECO:0000313" key="1">
    <source>
        <dbReference type="EMBL" id="KAF5205441.1"/>
    </source>
</evidence>
<accession>A0A7J6X6R7</accession>
<protein>
    <submittedName>
        <fullName evidence="1">Uncharacterized protein</fullName>
    </submittedName>
</protein>
<dbReference type="Proteomes" id="UP000554482">
    <property type="component" value="Unassembled WGS sequence"/>
</dbReference>
<gene>
    <name evidence="1" type="ORF">FRX31_004972</name>
</gene>
<reference evidence="1 2" key="1">
    <citation type="submission" date="2020-06" db="EMBL/GenBank/DDBJ databases">
        <title>Transcriptomic and genomic resources for Thalictrum thalictroides and T. hernandezii: Facilitating candidate gene discovery in an emerging model plant lineage.</title>
        <authorList>
            <person name="Arias T."/>
            <person name="Riano-Pachon D.M."/>
            <person name="Di Stilio V.S."/>
        </authorList>
    </citation>
    <scope>NUCLEOTIDE SEQUENCE [LARGE SCALE GENOMIC DNA]</scope>
    <source>
        <strain evidence="2">cv. WT478/WT964</strain>
        <tissue evidence="1">Leaves</tissue>
    </source>
</reference>
<dbReference type="EMBL" id="JABWDY010004060">
    <property type="protein sequence ID" value="KAF5205441.1"/>
    <property type="molecule type" value="Genomic_DNA"/>
</dbReference>
<name>A0A7J6X6R7_THATH</name>
<evidence type="ECO:0000313" key="2">
    <source>
        <dbReference type="Proteomes" id="UP000554482"/>
    </source>
</evidence>
<sequence>MIPFIFVDILVSIEHEFQDTNIINSNFKVFMFWSFKYKVTGMIPLPTFGAEATWLAIIVEVGNAVLALEAPPPVGHRQHDINVNAGEHDIL</sequence>
<keyword evidence="2" id="KW-1185">Reference proteome</keyword>
<dbReference type="AlphaFoldDB" id="A0A7J6X6R7"/>
<comment type="caution">
    <text evidence="1">The sequence shown here is derived from an EMBL/GenBank/DDBJ whole genome shotgun (WGS) entry which is preliminary data.</text>
</comment>
<proteinExistence type="predicted"/>